<dbReference type="GO" id="GO:0005634">
    <property type="term" value="C:nucleus"/>
    <property type="evidence" value="ECO:0007669"/>
    <property type="project" value="UniProtKB-SubCell"/>
</dbReference>
<proteinExistence type="predicted"/>
<dbReference type="EMBL" id="CM026432">
    <property type="protein sequence ID" value="KAG0556981.1"/>
    <property type="molecule type" value="Genomic_DNA"/>
</dbReference>
<name>A0A8T0GCM9_CERPU</name>
<sequence length="384" mass="42827">MMERMATLPQSSSKSVGDIEKHLVNNVKKRHRKVDIEEHLVKNLKKRQKKVERKKRELHSLLSQIAKLYESFSVPTFPEGYDADTGIFRNAVIASDNLNENIALETVNNTSSISSAYAPDSTVSNVRHDFLRAMQRYEYHINKAKTDRAKEGKEGPAKRGLECRPDIVAYNEMKKARESLNPEITVGYLPGIDIGDIFTYRHQMAAVGLHRLPNAGIDYGTHHLDMIPIAGAIVLVPKAGYVDDMDYGNIIHYTGQGGRKKHSQASPVVNDQVLKKGNLALSNNRDRKLPVRVIRGHSALGSTGAKLLGYTYDGLYRITGYSFSLGLEGFKVYKYSLQRLEDQPPIPPCIPGCTAHEWNNTIATGAVPLQEMDPFPAVEGAKHH</sequence>
<evidence type="ECO:0000259" key="5">
    <source>
        <dbReference type="PROSITE" id="PS51015"/>
    </source>
</evidence>
<organism evidence="6 7">
    <name type="scientific">Ceratodon purpureus</name>
    <name type="common">Fire moss</name>
    <name type="synonym">Dicranum purpureum</name>
    <dbReference type="NCBI Taxonomy" id="3225"/>
    <lineage>
        <taxon>Eukaryota</taxon>
        <taxon>Viridiplantae</taxon>
        <taxon>Streptophyta</taxon>
        <taxon>Embryophyta</taxon>
        <taxon>Bryophyta</taxon>
        <taxon>Bryophytina</taxon>
        <taxon>Bryopsida</taxon>
        <taxon>Dicranidae</taxon>
        <taxon>Pseudoditrichales</taxon>
        <taxon>Ditrichaceae</taxon>
        <taxon>Ceratodon</taxon>
    </lineage>
</organism>
<dbReference type="Gene3D" id="2.30.280.10">
    <property type="entry name" value="SRA-YDG"/>
    <property type="match status" value="1"/>
</dbReference>
<dbReference type="PANTHER" id="PTHR45660:SF13">
    <property type="entry name" value="HISTONE-LYSINE N-METHYLTRANSFERASE SETMAR"/>
    <property type="match status" value="1"/>
</dbReference>
<evidence type="ECO:0000256" key="2">
    <source>
        <dbReference type="ARBA" id="ARBA00023242"/>
    </source>
</evidence>
<dbReference type="GO" id="GO:0005694">
    <property type="term" value="C:chromosome"/>
    <property type="evidence" value="ECO:0007669"/>
    <property type="project" value="UniProtKB-SubCell"/>
</dbReference>
<gene>
    <name evidence="6" type="ORF">KC19_11G092800</name>
</gene>
<dbReference type="Proteomes" id="UP000822688">
    <property type="component" value="Chromosome 11"/>
</dbReference>
<evidence type="ECO:0000256" key="1">
    <source>
        <dbReference type="ARBA" id="ARBA00004286"/>
    </source>
</evidence>
<dbReference type="InterPro" id="IPR036987">
    <property type="entry name" value="SRA-YDG_sf"/>
</dbReference>
<comment type="caution">
    <text evidence="6">The sequence shown here is derived from an EMBL/GenBank/DDBJ whole genome shotgun (WGS) entry which is preliminary data.</text>
</comment>
<dbReference type="InterPro" id="IPR015947">
    <property type="entry name" value="PUA-like_sf"/>
</dbReference>
<dbReference type="Pfam" id="PF02182">
    <property type="entry name" value="SAD_SRA"/>
    <property type="match status" value="1"/>
</dbReference>
<accession>A0A8T0GCM9</accession>
<dbReference type="SMART" id="SM00466">
    <property type="entry name" value="SRA"/>
    <property type="match status" value="1"/>
</dbReference>
<evidence type="ECO:0000256" key="4">
    <source>
        <dbReference type="SAM" id="Coils"/>
    </source>
</evidence>
<dbReference type="InterPro" id="IPR003105">
    <property type="entry name" value="SRA_YDG"/>
</dbReference>
<feature type="domain" description="YDG" evidence="5">
    <location>
        <begin position="187"/>
        <end position="339"/>
    </location>
</feature>
<dbReference type="GO" id="GO:0042054">
    <property type="term" value="F:histone methyltransferase activity"/>
    <property type="evidence" value="ECO:0007669"/>
    <property type="project" value="TreeGrafter"/>
</dbReference>
<comment type="subcellular location">
    <subcellularLocation>
        <location evidence="1">Chromosome</location>
    </subcellularLocation>
    <subcellularLocation>
        <location evidence="3">Nucleus</location>
    </subcellularLocation>
</comment>
<dbReference type="InterPro" id="IPR051357">
    <property type="entry name" value="H3K9_HMTase_SUVAR3-9"/>
</dbReference>
<reference evidence="6 7" key="1">
    <citation type="submission" date="2020-06" db="EMBL/GenBank/DDBJ databases">
        <title>WGS assembly of Ceratodon purpureus strain R40.</title>
        <authorList>
            <person name="Carey S.B."/>
            <person name="Jenkins J."/>
            <person name="Shu S."/>
            <person name="Lovell J.T."/>
            <person name="Sreedasyam A."/>
            <person name="Maumus F."/>
            <person name="Tiley G.P."/>
            <person name="Fernandez-Pozo N."/>
            <person name="Barry K."/>
            <person name="Chen C."/>
            <person name="Wang M."/>
            <person name="Lipzen A."/>
            <person name="Daum C."/>
            <person name="Saski C.A."/>
            <person name="Payton A.C."/>
            <person name="Mcbreen J.C."/>
            <person name="Conrad R.E."/>
            <person name="Kollar L.M."/>
            <person name="Olsson S."/>
            <person name="Huttunen S."/>
            <person name="Landis J.B."/>
            <person name="Wickett N.J."/>
            <person name="Johnson M.G."/>
            <person name="Rensing S.A."/>
            <person name="Grimwood J."/>
            <person name="Schmutz J."/>
            <person name="Mcdaniel S.F."/>
        </authorList>
    </citation>
    <scope>NUCLEOTIDE SEQUENCE [LARGE SCALE GENOMIC DNA]</scope>
    <source>
        <strain evidence="6 7">R40</strain>
    </source>
</reference>
<evidence type="ECO:0000313" key="7">
    <source>
        <dbReference type="Proteomes" id="UP000822688"/>
    </source>
</evidence>
<evidence type="ECO:0000256" key="3">
    <source>
        <dbReference type="PROSITE-ProRule" id="PRU00358"/>
    </source>
</evidence>
<evidence type="ECO:0000313" key="6">
    <source>
        <dbReference type="EMBL" id="KAG0556981.1"/>
    </source>
</evidence>
<protein>
    <recommendedName>
        <fullName evidence="5">YDG domain-containing protein</fullName>
    </recommendedName>
</protein>
<dbReference type="AlphaFoldDB" id="A0A8T0GCM9"/>
<keyword evidence="2 3" id="KW-0539">Nucleus</keyword>
<feature type="coiled-coil region" evidence="4">
    <location>
        <begin position="34"/>
        <end position="71"/>
    </location>
</feature>
<dbReference type="SUPFAM" id="SSF88697">
    <property type="entry name" value="PUA domain-like"/>
    <property type="match status" value="1"/>
</dbReference>
<keyword evidence="4" id="KW-0175">Coiled coil</keyword>
<dbReference type="GO" id="GO:0003690">
    <property type="term" value="F:double-stranded DNA binding"/>
    <property type="evidence" value="ECO:0007669"/>
    <property type="project" value="TreeGrafter"/>
</dbReference>
<keyword evidence="7" id="KW-1185">Reference proteome</keyword>
<dbReference type="PROSITE" id="PS51015">
    <property type="entry name" value="YDG"/>
    <property type="match status" value="1"/>
</dbReference>
<dbReference type="PANTHER" id="PTHR45660">
    <property type="entry name" value="HISTONE-LYSINE N-METHYLTRANSFERASE SETMAR"/>
    <property type="match status" value="1"/>
</dbReference>